<evidence type="ECO:0000256" key="1">
    <source>
        <dbReference type="SAM" id="MobiDB-lite"/>
    </source>
</evidence>
<keyword evidence="3" id="KW-1185">Reference proteome</keyword>
<proteinExistence type="predicted"/>
<evidence type="ECO:0000313" key="2">
    <source>
        <dbReference type="EMBL" id="CAB3858917.1"/>
    </source>
</evidence>
<reference evidence="2 3" key="1">
    <citation type="submission" date="2020-04" db="EMBL/GenBank/DDBJ databases">
        <authorList>
            <person name="De Canck E."/>
        </authorList>
    </citation>
    <scope>NUCLEOTIDE SEQUENCE [LARGE SCALE GENOMIC DNA]</scope>
    <source>
        <strain evidence="2 3">LMG 26788</strain>
    </source>
</reference>
<organism evidence="2 3">
    <name type="scientific">Achromobacter pulmonis</name>
    <dbReference type="NCBI Taxonomy" id="1389932"/>
    <lineage>
        <taxon>Bacteria</taxon>
        <taxon>Pseudomonadati</taxon>
        <taxon>Pseudomonadota</taxon>
        <taxon>Betaproteobacteria</taxon>
        <taxon>Burkholderiales</taxon>
        <taxon>Alcaligenaceae</taxon>
        <taxon>Achromobacter</taxon>
    </lineage>
</organism>
<evidence type="ECO:0000313" key="3">
    <source>
        <dbReference type="Proteomes" id="UP000494203"/>
    </source>
</evidence>
<feature type="region of interest" description="Disordered" evidence="1">
    <location>
        <begin position="69"/>
        <end position="92"/>
    </location>
</feature>
<accession>A0A6S7CZ38</accession>
<sequence length="92" mass="10161">MHSLYTRPPYVLSEGDRYVSECGLIALPVRDLPGGQREYVLVRPDSPGPGSAKALTRAPNAESQARFFKAATGRTDSPAWRTSSLNDDRRQK</sequence>
<dbReference type="Proteomes" id="UP000494203">
    <property type="component" value="Unassembled WGS sequence"/>
</dbReference>
<dbReference type="EMBL" id="CADIKZ010000005">
    <property type="protein sequence ID" value="CAB3858917.1"/>
    <property type="molecule type" value="Genomic_DNA"/>
</dbReference>
<protein>
    <submittedName>
        <fullName evidence="2">Uncharacterized protein</fullName>
    </submittedName>
</protein>
<name>A0A6S7CZ38_9BURK</name>
<dbReference type="AlphaFoldDB" id="A0A6S7CZ38"/>
<gene>
    <name evidence="2" type="ORF">LMG26788_02156</name>
</gene>